<dbReference type="InterPro" id="IPR014757">
    <property type="entry name" value="Tscrpt_reg_IclR_C"/>
</dbReference>
<protein>
    <recommendedName>
        <fullName evidence="6">Glycerol operon regulatory protein</fullName>
    </recommendedName>
</protein>
<keyword evidence="2" id="KW-0805">Transcription regulation</keyword>
<dbReference type="SUPFAM" id="SSF46785">
    <property type="entry name" value="Winged helix' DNA-binding domain"/>
    <property type="match status" value="1"/>
</dbReference>
<evidence type="ECO:0000256" key="6">
    <source>
        <dbReference type="ARBA" id="ARBA00070406"/>
    </source>
</evidence>
<dbReference type="PANTHER" id="PTHR30136:SF24">
    <property type="entry name" value="HTH-TYPE TRANSCRIPTIONAL REPRESSOR ALLR"/>
    <property type="match status" value="1"/>
</dbReference>
<dbReference type="OrthoDB" id="7274111at2"/>
<organism evidence="9 10">
    <name type="scientific">Brachybacterium nesterenkovii</name>
    <dbReference type="NCBI Taxonomy" id="47847"/>
    <lineage>
        <taxon>Bacteria</taxon>
        <taxon>Bacillati</taxon>
        <taxon>Actinomycetota</taxon>
        <taxon>Actinomycetes</taxon>
        <taxon>Micrococcales</taxon>
        <taxon>Dermabacteraceae</taxon>
        <taxon>Brachybacterium</taxon>
    </lineage>
</organism>
<dbReference type="GO" id="GO:0003677">
    <property type="term" value="F:DNA binding"/>
    <property type="evidence" value="ECO:0007669"/>
    <property type="project" value="UniProtKB-KW"/>
</dbReference>
<proteinExistence type="predicted"/>
<dbReference type="InterPro" id="IPR011991">
    <property type="entry name" value="ArsR-like_HTH"/>
</dbReference>
<dbReference type="RefSeq" id="WP_087104961.1">
    <property type="nucleotide sequence ID" value="NZ_FWFG01000101.1"/>
</dbReference>
<dbReference type="Pfam" id="PF09339">
    <property type="entry name" value="HTH_IclR"/>
    <property type="match status" value="1"/>
</dbReference>
<dbReference type="Pfam" id="PF01614">
    <property type="entry name" value="IclR_C"/>
    <property type="match status" value="1"/>
</dbReference>
<accession>A0A1X6X6M3</accession>
<evidence type="ECO:0000313" key="9">
    <source>
        <dbReference type="EMBL" id="SLM94763.1"/>
    </source>
</evidence>
<evidence type="ECO:0000256" key="1">
    <source>
        <dbReference type="ARBA" id="ARBA00022798"/>
    </source>
</evidence>
<name>A0A1X6X6M3_9MICO</name>
<keyword evidence="3" id="KW-0238">DNA-binding</keyword>
<keyword evidence="1" id="KW-0319">Glycerol metabolism</keyword>
<dbReference type="Proteomes" id="UP000195981">
    <property type="component" value="Unassembled WGS sequence"/>
</dbReference>
<dbReference type="CDD" id="cd00090">
    <property type="entry name" value="HTH_ARSR"/>
    <property type="match status" value="1"/>
</dbReference>
<dbReference type="InterPro" id="IPR036390">
    <property type="entry name" value="WH_DNA-bd_sf"/>
</dbReference>
<evidence type="ECO:0000256" key="4">
    <source>
        <dbReference type="ARBA" id="ARBA00023163"/>
    </source>
</evidence>
<evidence type="ECO:0000259" key="7">
    <source>
        <dbReference type="PROSITE" id="PS51077"/>
    </source>
</evidence>
<feature type="domain" description="IclR-ED" evidence="8">
    <location>
        <begin position="79"/>
        <end position="259"/>
    </location>
</feature>
<dbReference type="SUPFAM" id="SSF55781">
    <property type="entry name" value="GAF domain-like"/>
    <property type="match status" value="1"/>
</dbReference>
<dbReference type="GO" id="GO:0045892">
    <property type="term" value="P:negative regulation of DNA-templated transcription"/>
    <property type="evidence" value="ECO:0007669"/>
    <property type="project" value="TreeGrafter"/>
</dbReference>
<dbReference type="GO" id="GO:0006071">
    <property type="term" value="P:glycerol metabolic process"/>
    <property type="evidence" value="ECO:0007669"/>
    <property type="project" value="UniProtKB-KW"/>
</dbReference>
<gene>
    <name evidence="9" type="ORF">FM110_11860</name>
</gene>
<dbReference type="InterPro" id="IPR050707">
    <property type="entry name" value="HTH_MetabolicPath_Reg"/>
</dbReference>
<dbReference type="AlphaFoldDB" id="A0A1X6X6M3"/>
<evidence type="ECO:0000259" key="8">
    <source>
        <dbReference type="PROSITE" id="PS51078"/>
    </source>
</evidence>
<evidence type="ECO:0000256" key="5">
    <source>
        <dbReference type="ARBA" id="ARBA00058938"/>
    </source>
</evidence>
<comment type="function">
    <text evidence="5">May be an activator protein for the gylABX operon.</text>
</comment>
<dbReference type="Gene3D" id="1.10.10.10">
    <property type="entry name" value="Winged helix-like DNA-binding domain superfamily/Winged helix DNA-binding domain"/>
    <property type="match status" value="1"/>
</dbReference>
<sequence length="264" mass="28583">MPTTATARSAQDQRGGSVIANVFEVLRCFTSDAPDQGVTEIARRVGLHKSSVSRILSTLEAEGIVERDERTRRYRLGLGLIGIAAPLLASLDVRRIAVPELVALRDRTGETAALTVWDGQESVSVEQVASKRNVKQTSALGSRYGTGLSASVQVFCAQEEESRVRELLARGDLGFDEPMDAEVYLERLEEVRRTGFALNDGETLPDEAAAAAPVLDHRGLCVGALLLAAPRFRVSRAQLEELGMQTRAAADAVSRRMGADVPRR</sequence>
<dbReference type="PROSITE" id="PS51077">
    <property type="entry name" value="HTH_ICLR"/>
    <property type="match status" value="1"/>
</dbReference>
<feature type="domain" description="HTH iclR-type" evidence="7">
    <location>
        <begin position="16"/>
        <end position="78"/>
    </location>
</feature>
<dbReference type="FunFam" id="1.10.10.10:FF:000056">
    <property type="entry name" value="IclR family transcriptional regulator"/>
    <property type="match status" value="1"/>
</dbReference>
<keyword evidence="10" id="KW-1185">Reference proteome</keyword>
<dbReference type="InterPro" id="IPR036388">
    <property type="entry name" value="WH-like_DNA-bd_sf"/>
</dbReference>
<dbReference type="GO" id="GO:0003700">
    <property type="term" value="F:DNA-binding transcription factor activity"/>
    <property type="evidence" value="ECO:0007669"/>
    <property type="project" value="TreeGrafter"/>
</dbReference>
<dbReference type="Gene3D" id="3.30.450.40">
    <property type="match status" value="1"/>
</dbReference>
<reference evidence="9 10" key="1">
    <citation type="submission" date="2017-02" db="EMBL/GenBank/DDBJ databases">
        <authorList>
            <person name="Peterson S.W."/>
        </authorList>
    </citation>
    <scope>NUCLEOTIDE SEQUENCE [LARGE SCALE GENOMIC DNA]</scope>
    <source>
        <strain evidence="9 10">CIP104813</strain>
    </source>
</reference>
<dbReference type="PROSITE" id="PS51078">
    <property type="entry name" value="ICLR_ED"/>
    <property type="match status" value="1"/>
</dbReference>
<dbReference type="SMART" id="SM00346">
    <property type="entry name" value="HTH_ICLR"/>
    <property type="match status" value="1"/>
</dbReference>
<dbReference type="InterPro" id="IPR029016">
    <property type="entry name" value="GAF-like_dom_sf"/>
</dbReference>
<keyword evidence="4" id="KW-0804">Transcription</keyword>
<dbReference type="InterPro" id="IPR005471">
    <property type="entry name" value="Tscrpt_reg_IclR_N"/>
</dbReference>
<dbReference type="PANTHER" id="PTHR30136">
    <property type="entry name" value="HELIX-TURN-HELIX TRANSCRIPTIONAL REGULATOR, ICLR FAMILY"/>
    <property type="match status" value="1"/>
</dbReference>
<evidence type="ECO:0000256" key="2">
    <source>
        <dbReference type="ARBA" id="ARBA00023015"/>
    </source>
</evidence>
<evidence type="ECO:0000256" key="3">
    <source>
        <dbReference type="ARBA" id="ARBA00023125"/>
    </source>
</evidence>
<dbReference type="EMBL" id="FWFG01000101">
    <property type="protein sequence ID" value="SLM94763.1"/>
    <property type="molecule type" value="Genomic_DNA"/>
</dbReference>
<evidence type="ECO:0000313" key="10">
    <source>
        <dbReference type="Proteomes" id="UP000195981"/>
    </source>
</evidence>